<feature type="domain" description="Protein kinase" evidence="10">
    <location>
        <begin position="400"/>
        <end position="717"/>
    </location>
</feature>
<dbReference type="InterPro" id="IPR000719">
    <property type="entry name" value="Prot_kinase_dom"/>
</dbReference>
<keyword evidence="12" id="KW-1185">Reference proteome</keyword>
<dbReference type="InterPro" id="IPR011009">
    <property type="entry name" value="Kinase-like_dom_sf"/>
</dbReference>
<dbReference type="SMART" id="SM01331">
    <property type="entry name" value="DUF3635"/>
    <property type="match status" value="1"/>
</dbReference>
<evidence type="ECO:0000259" key="10">
    <source>
        <dbReference type="PROSITE" id="PS50011"/>
    </source>
</evidence>
<feature type="region of interest" description="Disordered" evidence="9">
    <location>
        <begin position="1"/>
        <end position="56"/>
    </location>
</feature>
<dbReference type="GO" id="GO:0005634">
    <property type="term" value="C:nucleus"/>
    <property type="evidence" value="ECO:0007669"/>
    <property type="project" value="TreeGrafter"/>
</dbReference>
<dbReference type="GO" id="GO:0072354">
    <property type="term" value="F:histone H3T3 kinase activity"/>
    <property type="evidence" value="ECO:0007669"/>
    <property type="project" value="TreeGrafter"/>
</dbReference>
<accession>A0AAW1T786</accession>
<dbReference type="PANTHER" id="PTHR24419">
    <property type="entry name" value="INTERLEUKIN-1 RECEPTOR-ASSOCIATED KINASE"/>
    <property type="match status" value="1"/>
</dbReference>
<keyword evidence="3" id="KW-0808">Transferase</keyword>
<comment type="catalytic activity">
    <reaction evidence="8">
        <text>L-seryl-[protein] + ATP = O-phospho-L-seryl-[protein] + ADP + H(+)</text>
        <dbReference type="Rhea" id="RHEA:17989"/>
        <dbReference type="Rhea" id="RHEA-COMP:9863"/>
        <dbReference type="Rhea" id="RHEA-COMP:11604"/>
        <dbReference type="ChEBI" id="CHEBI:15378"/>
        <dbReference type="ChEBI" id="CHEBI:29999"/>
        <dbReference type="ChEBI" id="CHEBI:30616"/>
        <dbReference type="ChEBI" id="CHEBI:83421"/>
        <dbReference type="ChEBI" id="CHEBI:456216"/>
        <dbReference type="EC" id="2.7.11.1"/>
    </reaction>
</comment>
<evidence type="ECO:0000256" key="6">
    <source>
        <dbReference type="ARBA" id="ARBA00022840"/>
    </source>
</evidence>
<dbReference type="Proteomes" id="UP001485043">
    <property type="component" value="Unassembled WGS sequence"/>
</dbReference>
<evidence type="ECO:0000256" key="8">
    <source>
        <dbReference type="ARBA" id="ARBA00048679"/>
    </source>
</evidence>
<evidence type="ECO:0000313" key="12">
    <source>
        <dbReference type="Proteomes" id="UP001485043"/>
    </source>
</evidence>
<dbReference type="SUPFAM" id="SSF56112">
    <property type="entry name" value="Protein kinase-like (PK-like)"/>
    <property type="match status" value="1"/>
</dbReference>
<keyword evidence="2" id="KW-0723">Serine/threonine-protein kinase</keyword>
<keyword evidence="5" id="KW-0418">Kinase</keyword>
<evidence type="ECO:0000256" key="2">
    <source>
        <dbReference type="ARBA" id="ARBA00022527"/>
    </source>
</evidence>
<feature type="compositionally biased region" description="Low complexity" evidence="9">
    <location>
        <begin position="168"/>
        <end position="183"/>
    </location>
</feature>
<keyword evidence="4" id="KW-0547">Nucleotide-binding</keyword>
<evidence type="ECO:0000256" key="4">
    <source>
        <dbReference type="ARBA" id="ARBA00022741"/>
    </source>
</evidence>
<evidence type="ECO:0000256" key="3">
    <source>
        <dbReference type="ARBA" id="ARBA00022679"/>
    </source>
</evidence>
<comment type="caution">
    <text evidence="11">The sequence shown here is derived from an EMBL/GenBank/DDBJ whole genome shotgun (WGS) entry which is preliminary data.</text>
</comment>
<reference evidence="11 12" key="1">
    <citation type="journal article" date="2024" name="Nat. Commun.">
        <title>Phylogenomics reveals the evolutionary origins of lichenization in chlorophyte algae.</title>
        <authorList>
            <person name="Puginier C."/>
            <person name="Libourel C."/>
            <person name="Otte J."/>
            <person name="Skaloud P."/>
            <person name="Haon M."/>
            <person name="Grisel S."/>
            <person name="Petersen M."/>
            <person name="Berrin J.G."/>
            <person name="Delaux P.M."/>
            <person name="Dal Grande F."/>
            <person name="Keller J."/>
        </authorList>
    </citation>
    <scope>NUCLEOTIDE SEQUENCE [LARGE SCALE GENOMIC DNA]</scope>
    <source>
        <strain evidence="11 12">SAG 2523</strain>
    </source>
</reference>
<dbReference type="InterPro" id="IPR024604">
    <property type="entry name" value="GSG2_C"/>
</dbReference>
<dbReference type="Pfam" id="PF12330">
    <property type="entry name" value="Haspin_kinase"/>
    <property type="match status" value="1"/>
</dbReference>
<evidence type="ECO:0000256" key="7">
    <source>
        <dbReference type="ARBA" id="ARBA00047899"/>
    </source>
</evidence>
<sequence>MEKTFASRARRPKKECTREPEKPCESKVHQASAQATPEKTAEGIAGPDAVCGGGRRPLGPYNRRVALGVHDREAASRSRYFADMKAHFEDVDSFELVEESPCPAASRHQQARSPTLLHPQRSEELQVPSETAVAAIDKSLQDRATLQDAPAAHIPLQDHETIVHETQARAQVQAPPAQQQEAASLNAAASQPGPLPGTSSLHSTEWEPREQAHPSQLSSRLLALTPPAGLAANEIPSQEGQRPDDWQVRTADVPQLLQLDPIKPTPVRPLAHQHKRSDILRDGGSPDAALRLLRPRLEQHQQQEVSSSQRSEGASAAASLQNLAAVNATPLSIRIPSARCSALRSPNRGLDMDTDALEPGPSHPTGQSSPLQQLLQLCGQAGEAGQLPTMEALLGRYVSLEGAKKLGEGTYGEAFKAGGIVFKIVPIEGACLVNGFPQTQAFQILAEASISLALSGLRHSGELHGGPTNSTIGFAETFGCGLCQGPYAPQLNAAWKKWDELHTSENDPVGELPSQQMYAAFLVADGGADLETFEVRSFEEARSILLQTTVTLAVAEEALGFEHRDLHWGNLLIKRTTESCIKACSRGVDITCQTNGVAVTLIDFTLSRLETSPGQVAFSNLSSDPELFQGPKADPQAETYRRMQVTTGSRWQDFTPKTNCLWVHYLVEILLTLKAPPGASAKDKRSLRSFRKRTLESSSCRDLLWDPEFSGLWSAGR</sequence>
<dbReference type="Gene3D" id="3.30.200.20">
    <property type="entry name" value="Phosphorylase Kinase, domain 1"/>
    <property type="match status" value="1"/>
</dbReference>
<dbReference type="AlphaFoldDB" id="A0AAW1T786"/>
<dbReference type="EC" id="2.7.11.1" evidence="1"/>
<feature type="region of interest" description="Disordered" evidence="9">
    <location>
        <begin position="167"/>
        <end position="217"/>
    </location>
</feature>
<dbReference type="PANTHER" id="PTHR24419:SF18">
    <property type="entry name" value="SERINE_THREONINE-PROTEIN KINASE HASPIN"/>
    <property type="match status" value="1"/>
</dbReference>
<evidence type="ECO:0000256" key="9">
    <source>
        <dbReference type="SAM" id="MobiDB-lite"/>
    </source>
</evidence>
<dbReference type="GO" id="GO:0005524">
    <property type="term" value="F:ATP binding"/>
    <property type="evidence" value="ECO:0007669"/>
    <property type="project" value="UniProtKB-KW"/>
</dbReference>
<feature type="region of interest" description="Disordered" evidence="9">
    <location>
        <begin position="343"/>
        <end position="370"/>
    </location>
</feature>
<dbReference type="EMBL" id="JALJOV010000310">
    <property type="protein sequence ID" value="KAK9864831.1"/>
    <property type="molecule type" value="Genomic_DNA"/>
</dbReference>
<gene>
    <name evidence="11" type="ORF">WJX84_011707</name>
</gene>
<dbReference type="GO" id="GO:0035556">
    <property type="term" value="P:intracellular signal transduction"/>
    <property type="evidence" value="ECO:0007669"/>
    <property type="project" value="TreeGrafter"/>
</dbReference>
<organism evidence="11 12">
    <name type="scientific">Apatococcus fuscideae</name>
    <dbReference type="NCBI Taxonomy" id="2026836"/>
    <lineage>
        <taxon>Eukaryota</taxon>
        <taxon>Viridiplantae</taxon>
        <taxon>Chlorophyta</taxon>
        <taxon>core chlorophytes</taxon>
        <taxon>Trebouxiophyceae</taxon>
        <taxon>Chlorellales</taxon>
        <taxon>Chlorellaceae</taxon>
        <taxon>Apatococcus</taxon>
    </lineage>
</organism>
<protein>
    <recommendedName>
        <fullName evidence="1">non-specific serine/threonine protein kinase</fullName>
        <ecNumber evidence="1">2.7.11.1</ecNumber>
    </recommendedName>
</protein>
<dbReference type="GO" id="GO:0000278">
    <property type="term" value="P:mitotic cell cycle"/>
    <property type="evidence" value="ECO:0007669"/>
    <property type="project" value="TreeGrafter"/>
</dbReference>
<proteinExistence type="predicted"/>
<feature type="compositionally biased region" description="Basic and acidic residues" evidence="9">
    <location>
        <begin position="14"/>
        <end position="28"/>
    </location>
</feature>
<dbReference type="GO" id="GO:0005737">
    <property type="term" value="C:cytoplasm"/>
    <property type="evidence" value="ECO:0007669"/>
    <property type="project" value="TreeGrafter"/>
</dbReference>
<comment type="catalytic activity">
    <reaction evidence="7">
        <text>L-threonyl-[protein] + ATP = O-phospho-L-threonyl-[protein] + ADP + H(+)</text>
        <dbReference type="Rhea" id="RHEA:46608"/>
        <dbReference type="Rhea" id="RHEA-COMP:11060"/>
        <dbReference type="Rhea" id="RHEA-COMP:11605"/>
        <dbReference type="ChEBI" id="CHEBI:15378"/>
        <dbReference type="ChEBI" id="CHEBI:30013"/>
        <dbReference type="ChEBI" id="CHEBI:30616"/>
        <dbReference type="ChEBI" id="CHEBI:61977"/>
        <dbReference type="ChEBI" id="CHEBI:456216"/>
        <dbReference type="EC" id="2.7.11.1"/>
    </reaction>
</comment>
<evidence type="ECO:0000256" key="1">
    <source>
        <dbReference type="ARBA" id="ARBA00012513"/>
    </source>
</evidence>
<name>A0AAW1T786_9CHLO</name>
<keyword evidence="6" id="KW-0067">ATP-binding</keyword>
<dbReference type="PROSITE" id="PS50011">
    <property type="entry name" value="PROTEIN_KINASE_DOM"/>
    <property type="match status" value="1"/>
</dbReference>
<feature type="region of interest" description="Disordered" evidence="9">
    <location>
        <begin position="101"/>
        <end position="128"/>
    </location>
</feature>
<dbReference type="Gene3D" id="1.10.510.10">
    <property type="entry name" value="Transferase(Phosphotransferase) domain 1"/>
    <property type="match status" value="1"/>
</dbReference>
<evidence type="ECO:0000313" key="11">
    <source>
        <dbReference type="EMBL" id="KAK9864831.1"/>
    </source>
</evidence>
<feature type="region of interest" description="Disordered" evidence="9">
    <location>
        <begin position="257"/>
        <end position="286"/>
    </location>
</feature>
<evidence type="ECO:0000256" key="5">
    <source>
        <dbReference type="ARBA" id="ARBA00022777"/>
    </source>
</evidence>